<proteinExistence type="inferred from homology"/>
<keyword evidence="4" id="KW-0408">Iron</keyword>
<dbReference type="Pfam" id="PF00111">
    <property type="entry name" value="Fer2"/>
    <property type="match status" value="1"/>
</dbReference>
<dbReference type="GO" id="GO:0005829">
    <property type="term" value="C:cytosol"/>
    <property type="evidence" value="ECO:0007669"/>
    <property type="project" value="TreeGrafter"/>
</dbReference>
<evidence type="ECO:0000256" key="6">
    <source>
        <dbReference type="ARBA" id="ARBA00034078"/>
    </source>
</evidence>
<dbReference type="PROSITE" id="PS51085">
    <property type="entry name" value="2FE2S_FER_2"/>
    <property type="match status" value="1"/>
</dbReference>
<dbReference type="PANTHER" id="PTHR23426">
    <property type="entry name" value="FERREDOXIN/ADRENODOXIN"/>
    <property type="match status" value="1"/>
</dbReference>
<evidence type="ECO:0000256" key="1">
    <source>
        <dbReference type="ARBA" id="ARBA00010914"/>
    </source>
</evidence>
<evidence type="ECO:0000259" key="7">
    <source>
        <dbReference type="PROSITE" id="PS51085"/>
    </source>
</evidence>
<dbReference type="InterPro" id="IPR012675">
    <property type="entry name" value="Beta-grasp_dom_sf"/>
</dbReference>
<dbReference type="GO" id="GO:0009055">
    <property type="term" value="F:electron transfer activity"/>
    <property type="evidence" value="ECO:0007669"/>
    <property type="project" value="TreeGrafter"/>
</dbReference>
<dbReference type="GO" id="GO:0046872">
    <property type="term" value="F:metal ion binding"/>
    <property type="evidence" value="ECO:0007669"/>
    <property type="project" value="UniProtKB-KW"/>
</dbReference>
<keyword evidence="2" id="KW-0001">2Fe-2S</keyword>
<dbReference type="Gene3D" id="3.10.20.30">
    <property type="match status" value="1"/>
</dbReference>
<gene>
    <name evidence="8" type="ORF">MA20_22645</name>
</gene>
<keyword evidence="3" id="KW-0479">Metal-binding</keyword>
<dbReference type="InterPro" id="IPR001055">
    <property type="entry name" value="Adrenodoxin-like"/>
</dbReference>
<dbReference type="STRING" id="375.BKD09_RS05275"/>
<sequence>MPAITFIHADGKSDRVETSGGESAMQAATRLGLDGILAECGGNAMCATCHVYIDAAWLARLPAMADDEDALLDGTAAERLPNSRLACQIMITPALDGLVLRLPERQV</sequence>
<evidence type="ECO:0000256" key="5">
    <source>
        <dbReference type="ARBA" id="ARBA00023014"/>
    </source>
</evidence>
<accession>A0A0A3YUP1</accession>
<dbReference type="EMBL" id="JRPN01000018">
    <property type="protein sequence ID" value="KGT77388.1"/>
    <property type="molecule type" value="Genomic_DNA"/>
</dbReference>
<name>A0A0A3YUP1_BRAJP</name>
<keyword evidence="5" id="KW-0411">Iron-sulfur</keyword>
<protein>
    <submittedName>
        <fullName evidence="8">Ferredoxin</fullName>
    </submittedName>
</protein>
<dbReference type="RefSeq" id="WP_028155188.1">
    <property type="nucleotide sequence ID" value="NZ_CP081350.1"/>
</dbReference>
<evidence type="ECO:0000256" key="2">
    <source>
        <dbReference type="ARBA" id="ARBA00022714"/>
    </source>
</evidence>
<comment type="similarity">
    <text evidence="1">Belongs to the adrenodoxin/putidaredoxin family.</text>
</comment>
<reference evidence="8 9" key="1">
    <citation type="submission" date="2014-09" db="EMBL/GenBank/DDBJ databases">
        <title>Draft genome of Bradyrhizobium japonicum Is-34.</title>
        <authorList>
            <person name="Tsurumaru H."/>
            <person name="Yamakawa T."/>
            <person name="Hashimoto S."/>
            <person name="Okizaki K."/>
            <person name="Kanesaki Y."/>
            <person name="Yoshikawa H."/>
            <person name="Yajima S."/>
        </authorList>
    </citation>
    <scope>NUCLEOTIDE SEQUENCE [LARGE SCALE GENOMIC DNA]</scope>
    <source>
        <strain evidence="8 9">Is-34</strain>
    </source>
</reference>
<evidence type="ECO:0000313" key="8">
    <source>
        <dbReference type="EMBL" id="KGT77388.1"/>
    </source>
</evidence>
<dbReference type="GO" id="GO:0140647">
    <property type="term" value="P:P450-containing electron transport chain"/>
    <property type="evidence" value="ECO:0007669"/>
    <property type="project" value="InterPro"/>
</dbReference>
<dbReference type="CDD" id="cd00207">
    <property type="entry name" value="fer2"/>
    <property type="match status" value="1"/>
</dbReference>
<evidence type="ECO:0000256" key="4">
    <source>
        <dbReference type="ARBA" id="ARBA00023004"/>
    </source>
</evidence>
<dbReference type="SUPFAM" id="SSF54292">
    <property type="entry name" value="2Fe-2S ferredoxin-like"/>
    <property type="match status" value="1"/>
</dbReference>
<dbReference type="AlphaFoldDB" id="A0A0A3YUP1"/>
<dbReference type="InterPro" id="IPR036010">
    <property type="entry name" value="2Fe-2S_ferredoxin-like_sf"/>
</dbReference>
<feature type="domain" description="2Fe-2S ferredoxin-type" evidence="7">
    <location>
        <begin position="2"/>
        <end position="106"/>
    </location>
</feature>
<evidence type="ECO:0000313" key="9">
    <source>
        <dbReference type="Proteomes" id="UP000030377"/>
    </source>
</evidence>
<comment type="cofactor">
    <cofactor evidence="6">
        <name>[2Fe-2S] cluster</name>
        <dbReference type="ChEBI" id="CHEBI:190135"/>
    </cofactor>
</comment>
<dbReference type="PANTHER" id="PTHR23426:SF65">
    <property type="entry name" value="FERREDOXIN-2, MITOCHONDRIAL"/>
    <property type="match status" value="1"/>
</dbReference>
<dbReference type="PRINTS" id="PR00355">
    <property type="entry name" value="ADRENODOXIN"/>
</dbReference>
<dbReference type="GO" id="GO:0051537">
    <property type="term" value="F:2 iron, 2 sulfur cluster binding"/>
    <property type="evidence" value="ECO:0007669"/>
    <property type="project" value="UniProtKB-KW"/>
</dbReference>
<dbReference type="Proteomes" id="UP000030377">
    <property type="component" value="Unassembled WGS sequence"/>
</dbReference>
<comment type="caution">
    <text evidence="8">The sequence shown here is derived from an EMBL/GenBank/DDBJ whole genome shotgun (WGS) entry which is preliminary data.</text>
</comment>
<evidence type="ECO:0000256" key="3">
    <source>
        <dbReference type="ARBA" id="ARBA00022723"/>
    </source>
</evidence>
<dbReference type="InterPro" id="IPR001041">
    <property type="entry name" value="2Fe-2S_ferredoxin-type"/>
</dbReference>
<organism evidence="8 9">
    <name type="scientific">Bradyrhizobium japonicum</name>
    <dbReference type="NCBI Taxonomy" id="375"/>
    <lineage>
        <taxon>Bacteria</taxon>
        <taxon>Pseudomonadati</taxon>
        <taxon>Pseudomonadota</taxon>
        <taxon>Alphaproteobacteria</taxon>
        <taxon>Hyphomicrobiales</taxon>
        <taxon>Nitrobacteraceae</taxon>
        <taxon>Bradyrhizobium</taxon>
    </lineage>
</organism>